<feature type="compositionally biased region" description="Gly residues" evidence="1">
    <location>
        <begin position="84"/>
        <end position="122"/>
    </location>
</feature>
<organism evidence="2 3">
    <name type="scientific">Nocardia thailandica</name>
    <dbReference type="NCBI Taxonomy" id="257275"/>
    <lineage>
        <taxon>Bacteria</taxon>
        <taxon>Bacillati</taxon>
        <taxon>Actinomycetota</taxon>
        <taxon>Actinomycetes</taxon>
        <taxon>Mycobacteriales</taxon>
        <taxon>Nocardiaceae</taxon>
        <taxon>Nocardia</taxon>
    </lineage>
</organism>
<dbReference type="EMBL" id="JBIAMX010000002">
    <property type="protein sequence ID" value="MFF0542036.1"/>
    <property type="molecule type" value="Genomic_DNA"/>
</dbReference>
<proteinExistence type="predicted"/>
<feature type="compositionally biased region" description="Polar residues" evidence="1">
    <location>
        <begin position="44"/>
        <end position="56"/>
    </location>
</feature>
<gene>
    <name evidence="2" type="ORF">ACFYTF_04290</name>
</gene>
<feature type="region of interest" description="Disordered" evidence="1">
    <location>
        <begin position="37"/>
        <end position="122"/>
    </location>
</feature>
<keyword evidence="3" id="KW-1185">Reference proteome</keyword>
<feature type="compositionally biased region" description="Basic residues" evidence="1">
    <location>
        <begin position="68"/>
        <end position="77"/>
    </location>
</feature>
<accession>A0ABW6PI04</accession>
<dbReference type="Proteomes" id="UP001601444">
    <property type="component" value="Unassembled WGS sequence"/>
</dbReference>
<evidence type="ECO:0000256" key="1">
    <source>
        <dbReference type="SAM" id="MobiDB-lite"/>
    </source>
</evidence>
<name>A0ABW6PI04_9NOCA</name>
<protein>
    <recommendedName>
        <fullName evidence="4">TIGR04222 domain-containing membrane protein</fullName>
    </recommendedName>
</protein>
<dbReference type="RefSeq" id="WP_387699064.1">
    <property type="nucleotide sequence ID" value="NZ_JBIAMX010000002.1"/>
</dbReference>
<evidence type="ECO:0000313" key="2">
    <source>
        <dbReference type="EMBL" id="MFF0542036.1"/>
    </source>
</evidence>
<sequence length="122" mass="11847">MFAFVGILVAAIAVLVTRQTRQIREYQNRAWQSGTVFPYGATIDSGTSDPSAAWTDSSGPGWSDGGGHHHPGHHHHTHDSGSTSGCGGGSGSSCGGGSSSSCGGGSSSSCGGGSSSSCGGGS</sequence>
<comment type="caution">
    <text evidence="2">The sequence shown here is derived from an EMBL/GenBank/DDBJ whole genome shotgun (WGS) entry which is preliminary data.</text>
</comment>
<reference evidence="2 3" key="1">
    <citation type="submission" date="2024-10" db="EMBL/GenBank/DDBJ databases">
        <title>The Natural Products Discovery Center: Release of the First 8490 Sequenced Strains for Exploring Actinobacteria Biosynthetic Diversity.</title>
        <authorList>
            <person name="Kalkreuter E."/>
            <person name="Kautsar S.A."/>
            <person name="Yang D."/>
            <person name="Bader C.D."/>
            <person name="Teijaro C.N."/>
            <person name="Fluegel L."/>
            <person name="Davis C.M."/>
            <person name="Simpson J.R."/>
            <person name="Lauterbach L."/>
            <person name="Steele A.D."/>
            <person name="Gui C."/>
            <person name="Meng S."/>
            <person name="Li G."/>
            <person name="Viehrig K."/>
            <person name="Ye F."/>
            <person name="Su P."/>
            <person name="Kiefer A.F."/>
            <person name="Nichols A."/>
            <person name="Cepeda A.J."/>
            <person name="Yan W."/>
            <person name="Fan B."/>
            <person name="Jiang Y."/>
            <person name="Adhikari A."/>
            <person name="Zheng C.-J."/>
            <person name="Schuster L."/>
            <person name="Cowan T.M."/>
            <person name="Smanski M.J."/>
            <person name="Chevrette M.G."/>
            <person name="De Carvalho L.P.S."/>
            <person name="Shen B."/>
        </authorList>
    </citation>
    <scope>NUCLEOTIDE SEQUENCE [LARGE SCALE GENOMIC DNA]</scope>
    <source>
        <strain evidence="2 3">NPDC004045</strain>
    </source>
</reference>
<evidence type="ECO:0008006" key="4">
    <source>
        <dbReference type="Google" id="ProtNLM"/>
    </source>
</evidence>
<evidence type="ECO:0000313" key="3">
    <source>
        <dbReference type="Proteomes" id="UP001601444"/>
    </source>
</evidence>